<dbReference type="AlphaFoldDB" id="A0A0A9B1A2"/>
<reference evidence="1" key="1">
    <citation type="submission" date="2014-09" db="EMBL/GenBank/DDBJ databases">
        <authorList>
            <person name="Magalhaes I.L.F."/>
            <person name="Oliveira U."/>
            <person name="Santos F.R."/>
            <person name="Vidigal T.H.D.A."/>
            <person name="Brescovit A.D."/>
            <person name="Santos A.J."/>
        </authorList>
    </citation>
    <scope>NUCLEOTIDE SEQUENCE</scope>
    <source>
        <tissue evidence="1">Shoot tissue taken approximately 20 cm above the soil surface</tissue>
    </source>
</reference>
<protein>
    <submittedName>
        <fullName evidence="1">Uncharacterized protein</fullName>
    </submittedName>
</protein>
<proteinExistence type="predicted"/>
<accession>A0A0A9B1A2</accession>
<sequence length="33" mass="4083">MFPMSFQLFLVYNFDKSVHKAFERKSSNTKYYQ</sequence>
<organism evidence="1">
    <name type="scientific">Arundo donax</name>
    <name type="common">Giant reed</name>
    <name type="synonym">Donax arundinaceus</name>
    <dbReference type="NCBI Taxonomy" id="35708"/>
    <lineage>
        <taxon>Eukaryota</taxon>
        <taxon>Viridiplantae</taxon>
        <taxon>Streptophyta</taxon>
        <taxon>Embryophyta</taxon>
        <taxon>Tracheophyta</taxon>
        <taxon>Spermatophyta</taxon>
        <taxon>Magnoliopsida</taxon>
        <taxon>Liliopsida</taxon>
        <taxon>Poales</taxon>
        <taxon>Poaceae</taxon>
        <taxon>PACMAD clade</taxon>
        <taxon>Arundinoideae</taxon>
        <taxon>Arundineae</taxon>
        <taxon>Arundo</taxon>
    </lineage>
</organism>
<dbReference type="EMBL" id="GBRH01240121">
    <property type="protein sequence ID" value="JAD57774.1"/>
    <property type="molecule type" value="Transcribed_RNA"/>
</dbReference>
<reference evidence="1" key="2">
    <citation type="journal article" date="2015" name="Data Brief">
        <title>Shoot transcriptome of the giant reed, Arundo donax.</title>
        <authorList>
            <person name="Barrero R.A."/>
            <person name="Guerrero F.D."/>
            <person name="Moolhuijzen P."/>
            <person name="Goolsby J.A."/>
            <person name="Tidwell J."/>
            <person name="Bellgard S.E."/>
            <person name="Bellgard M.I."/>
        </authorList>
    </citation>
    <scope>NUCLEOTIDE SEQUENCE</scope>
    <source>
        <tissue evidence="1">Shoot tissue taken approximately 20 cm above the soil surface</tissue>
    </source>
</reference>
<name>A0A0A9B1A2_ARUDO</name>
<evidence type="ECO:0000313" key="1">
    <source>
        <dbReference type="EMBL" id="JAD57774.1"/>
    </source>
</evidence>